<dbReference type="NCBIfam" id="TIGR01587">
    <property type="entry name" value="cas3_core"/>
    <property type="match status" value="1"/>
</dbReference>
<dbReference type="InterPro" id="IPR014001">
    <property type="entry name" value="Helicase_ATP-bd"/>
</dbReference>
<proteinExistence type="inferred from homology"/>
<keyword evidence="7" id="KW-0347">Helicase</keyword>
<dbReference type="InterPro" id="IPR006674">
    <property type="entry name" value="HD_domain"/>
</dbReference>
<dbReference type="AlphaFoldDB" id="A0A831TG83"/>
<dbReference type="CDD" id="cd09641">
    <property type="entry name" value="Cas3''_I"/>
    <property type="match status" value="1"/>
</dbReference>
<dbReference type="InterPro" id="IPR027417">
    <property type="entry name" value="P-loop_NTPase"/>
</dbReference>
<comment type="caution">
    <text evidence="13">The sequence shown here is derived from an EMBL/GenBank/DDBJ whole genome shotgun (WGS) entry which is preliminary data.</text>
</comment>
<evidence type="ECO:0000256" key="3">
    <source>
        <dbReference type="ARBA" id="ARBA00022722"/>
    </source>
</evidence>
<evidence type="ECO:0000256" key="5">
    <source>
        <dbReference type="ARBA" id="ARBA00022741"/>
    </source>
</evidence>
<evidence type="ECO:0000313" key="13">
    <source>
        <dbReference type="EMBL" id="HEG90554.1"/>
    </source>
</evidence>
<evidence type="ECO:0000256" key="1">
    <source>
        <dbReference type="ARBA" id="ARBA00006847"/>
    </source>
</evidence>
<dbReference type="Pfam" id="PF01966">
    <property type="entry name" value="HD"/>
    <property type="match status" value="1"/>
</dbReference>
<dbReference type="SMART" id="SM00487">
    <property type="entry name" value="DEXDc"/>
    <property type="match status" value="1"/>
</dbReference>
<keyword evidence="4" id="KW-0479">Metal-binding</keyword>
<keyword evidence="8" id="KW-0067">ATP-binding</keyword>
<dbReference type="InterPro" id="IPR001650">
    <property type="entry name" value="Helicase_C-like"/>
</dbReference>
<dbReference type="GO" id="GO:0003724">
    <property type="term" value="F:RNA helicase activity"/>
    <property type="evidence" value="ECO:0007669"/>
    <property type="project" value="TreeGrafter"/>
</dbReference>
<dbReference type="PROSITE" id="PS51192">
    <property type="entry name" value="HELICASE_ATP_BIND_1"/>
    <property type="match status" value="1"/>
</dbReference>
<name>A0A831TG83_9BACT</name>
<dbReference type="GO" id="GO:0046872">
    <property type="term" value="F:metal ion binding"/>
    <property type="evidence" value="ECO:0007669"/>
    <property type="project" value="UniProtKB-KW"/>
</dbReference>
<dbReference type="GO" id="GO:0004518">
    <property type="term" value="F:nuclease activity"/>
    <property type="evidence" value="ECO:0007669"/>
    <property type="project" value="UniProtKB-KW"/>
</dbReference>
<evidence type="ECO:0000256" key="8">
    <source>
        <dbReference type="ARBA" id="ARBA00022840"/>
    </source>
</evidence>
<dbReference type="SMART" id="SM00490">
    <property type="entry name" value="HELICc"/>
    <property type="match status" value="1"/>
</dbReference>
<feature type="region of interest" description="Disordered" evidence="10">
    <location>
        <begin position="356"/>
        <end position="375"/>
    </location>
</feature>
<dbReference type="InterPro" id="IPR050547">
    <property type="entry name" value="DEAD_box_RNA_helicases"/>
</dbReference>
<dbReference type="SUPFAM" id="SSF52540">
    <property type="entry name" value="P-loop containing nucleoside triphosphate hydrolases"/>
    <property type="match status" value="1"/>
</dbReference>
<protein>
    <submittedName>
        <fullName evidence="13">CRISPR-associated helicase Cas3</fullName>
    </submittedName>
</protein>
<dbReference type="PROSITE" id="PS51643">
    <property type="entry name" value="HD_CAS3"/>
    <property type="match status" value="1"/>
</dbReference>
<organism evidence="13">
    <name type="scientific">Thermorudis peleae</name>
    <dbReference type="NCBI Taxonomy" id="1382356"/>
    <lineage>
        <taxon>Bacteria</taxon>
        <taxon>Pseudomonadati</taxon>
        <taxon>Thermomicrobiota</taxon>
        <taxon>Thermomicrobia</taxon>
        <taxon>Thermomicrobia incertae sedis</taxon>
        <taxon>Thermorudis</taxon>
    </lineage>
</organism>
<evidence type="ECO:0000256" key="9">
    <source>
        <dbReference type="ARBA" id="ARBA00023118"/>
    </source>
</evidence>
<dbReference type="PANTHER" id="PTHR47963">
    <property type="entry name" value="DEAD-BOX ATP-DEPENDENT RNA HELICASE 47, MITOCHONDRIAL"/>
    <property type="match status" value="1"/>
</dbReference>
<dbReference type="InterPro" id="IPR054712">
    <property type="entry name" value="Cas3-like_dom"/>
</dbReference>
<evidence type="ECO:0000259" key="12">
    <source>
        <dbReference type="PROSITE" id="PS51643"/>
    </source>
</evidence>
<sequence length="803" mass="89517">MGADRLTMAVEGWLAHDGEPLVDHLRGVGALARRFAPLALADAAELSGHVHDLGKATPFFQARLLGQDGGGAEANHAYLGALYGAWVAEARGWDALAVFLAVARHHGPLRTPRELLPHPSDVDPPDFPSVERLGLRRTLRALPAQLSAARESWPALCRALALPDPASFLDGEVWDTLRHLAQEALDLSFLGEYDSLDRAARRRYWETNILFSVLIDADKKLAACYHEPPRRALASDLVDRYLAILPSAGPLARFRRELYRAVDERIRSEPLDRLYPGLLTLTAPTGAGKTLAVLNAALKLRWRVERELGVSPRIVYALPFINLIEQTAEIVRHVLTDAGIDPADVMVAHHHLAPLASPSRAAPPSSASSSLPVARGEEDLDVDEALLLVESWDAEIVLTTFVQVFHTLIGYQNRMLKKLHTLAQGAILVLDEVQALDARYWPLVRAVLDDLPQWGITVVLMTATQPALVDRERVLELAPELHGYPPRVVLTLAEPRTVAELSEAVAAEAGQSQLVVVNSVRLSLELFDALRRLGLPHLFYLSSNVTPRDRKARLEQIRELLERGAPVVLVATQVVEAGVDVDFDSGWREWGPLEALVQVAGRINRNALEATGPRPLRIVGLDEGQGHLVYGRVLLDAAREVLRQPLVDREVERILEAYFGTIEQRVAQERAQRLLGAFPRLDYDRDGVDCRRGSSLPIRCFQLIEEAPTLSIFVEQDEQATAVLEAFRAAYRLPHPNERRLALRRLRPSVELYTVTPLLRRALGNLPRPLFHDREDPRLVRREELESFYDVQTGFKWEISQFL</sequence>
<gene>
    <name evidence="13" type="primary">cas3</name>
    <name evidence="13" type="ORF">ENP34_03805</name>
</gene>
<keyword evidence="6" id="KW-0378">Hydrolase</keyword>
<evidence type="ECO:0000256" key="2">
    <source>
        <dbReference type="ARBA" id="ARBA00009046"/>
    </source>
</evidence>
<feature type="compositionally biased region" description="Low complexity" evidence="10">
    <location>
        <begin position="356"/>
        <end position="372"/>
    </location>
</feature>
<keyword evidence="5" id="KW-0547">Nucleotide-binding</keyword>
<feature type="domain" description="Helicase ATP-binding" evidence="11">
    <location>
        <begin position="270"/>
        <end position="483"/>
    </location>
</feature>
<dbReference type="GO" id="GO:0005524">
    <property type="term" value="F:ATP binding"/>
    <property type="evidence" value="ECO:0007669"/>
    <property type="project" value="UniProtKB-KW"/>
</dbReference>
<dbReference type="Pfam" id="PF22590">
    <property type="entry name" value="Cas3-like_C_2"/>
    <property type="match status" value="1"/>
</dbReference>
<dbReference type="Gene3D" id="1.10.3210.30">
    <property type="match status" value="1"/>
</dbReference>
<dbReference type="GO" id="GO:0051607">
    <property type="term" value="P:defense response to virus"/>
    <property type="evidence" value="ECO:0007669"/>
    <property type="project" value="UniProtKB-KW"/>
</dbReference>
<keyword evidence="3" id="KW-0540">Nuclease</keyword>
<evidence type="ECO:0000259" key="11">
    <source>
        <dbReference type="PROSITE" id="PS51192"/>
    </source>
</evidence>
<evidence type="ECO:0000256" key="6">
    <source>
        <dbReference type="ARBA" id="ARBA00022801"/>
    </source>
</evidence>
<comment type="similarity">
    <text evidence="1">In the N-terminal section; belongs to the CRISPR-associated nuclease Cas3-HD family.</text>
</comment>
<dbReference type="InterPro" id="IPR006474">
    <property type="entry name" value="Helicase_Cas3_CRISPR-ass_core"/>
</dbReference>
<reference evidence="13" key="1">
    <citation type="journal article" date="2020" name="mSystems">
        <title>Genome- and Community-Level Interaction Insights into Carbon Utilization and Element Cycling Functions of Hydrothermarchaeota in Hydrothermal Sediment.</title>
        <authorList>
            <person name="Zhou Z."/>
            <person name="Liu Y."/>
            <person name="Xu W."/>
            <person name="Pan J."/>
            <person name="Luo Z.H."/>
            <person name="Li M."/>
        </authorList>
    </citation>
    <scope>NUCLEOTIDE SEQUENCE [LARGE SCALE GENOMIC DNA]</scope>
    <source>
        <strain evidence="13">SpSt-210</strain>
    </source>
</reference>
<dbReference type="Gene3D" id="3.40.50.300">
    <property type="entry name" value="P-loop containing nucleotide triphosphate hydrolases"/>
    <property type="match status" value="2"/>
</dbReference>
<dbReference type="PANTHER" id="PTHR47963:SF9">
    <property type="entry name" value="CRISPR-ASSOCIATED ENDONUCLEASE_HELICASE CAS3"/>
    <property type="match status" value="1"/>
</dbReference>
<dbReference type="EMBL" id="DSIY01000086">
    <property type="protein sequence ID" value="HEG90554.1"/>
    <property type="molecule type" value="Genomic_DNA"/>
</dbReference>
<dbReference type="GO" id="GO:0016787">
    <property type="term" value="F:hydrolase activity"/>
    <property type="evidence" value="ECO:0007669"/>
    <property type="project" value="UniProtKB-KW"/>
</dbReference>
<feature type="domain" description="HD Cas3-type" evidence="12">
    <location>
        <begin position="14"/>
        <end position="221"/>
    </location>
</feature>
<evidence type="ECO:0000256" key="10">
    <source>
        <dbReference type="SAM" id="MobiDB-lite"/>
    </source>
</evidence>
<accession>A0A831TG83</accession>
<comment type="similarity">
    <text evidence="2">In the central section; belongs to the CRISPR-associated helicase Cas3 family.</text>
</comment>
<dbReference type="GO" id="GO:0003723">
    <property type="term" value="F:RNA binding"/>
    <property type="evidence" value="ECO:0007669"/>
    <property type="project" value="TreeGrafter"/>
</dbReference>
<evidence type="ECO:0000256" key="4">
    <source>
        <dbReference type="ARBA" id="ARBA00022723"/>
    </source>
</evidence>
<dbReference type="CDD" id="cd17930">
    <property type="entry name" value="DEXHc_cas3"/>
    <property type="match status" value="1"/>
</dbReference>
<dbReference type="InterPro" id="IPR006483">
    <property type="entry name" value="CRISPR-assoc_Cas3_HD"/>
</dbReference>
<dbReference type="InterPro" id="IPR038257">
    <property type="entry name" value="CRISPR-assoc_Cas3_HD_sf"/>
</dbReference>
<keyword evidence="9" id="KW-0051">Antiviral defense</keyword>
<evidence type="ECO:0000256" key="7">
    <source>
        <dbReference type="ARBA" id="ARBA00022806"/>
    </source>
</evidence>
<dbReference type="NCBIfam" id="TIGR01596">
    <property type="entry name" value="cas3_HD"/>
    <property type="match status" value="1"/>
</dbReference>